<dbReference type="SMART" id="SM00100">
    <property type="entry name" value="cNMP"/>
    <property type="match status" value="1"/>
</dbReference>
<dbReference type="Pfam" id="PF13545">
    <property type="entry name" value="HTH_Crp_2"/>
    <property type="match status" value="1"/>
</dbReference>
<keyword evidence="3" id="KW-0804">Transcription</keyword>
<dbReference type="InterPro" id="IPR018488">
    <property type="entry name" value="cNMP-bd_CS"/>
</dbReference>
<evidence type="ECO:0000259" key="5">
    <source>
        <dbReference type="PROSITE" id="PS51063"/>
    </source>
</evidence>
<dbReference type="InterPro" id="IPR050397">
    <property type="entry name" value="Env_Response_Regulators"/>
</dbReference>
<dbReference type="Pfam" id="PF00027">
    <property type="entry name" value="cNMP_binding"/>
    <property type="match status" value="1"/>
</dbReference>
<dbReference type="InterPro" id="IPR036390">
    <property type="entry name" value="WH_DNA-bd_sf"/>
</dbReference>
<dbReference type="PROSITE" id="PS51063">
    <property type="entry name" value="HTH_CRP_2"/>
    <property type="match status" value="1"/>
</dbReference>
<dbReference type="PRINTS" id="PR00103">
    <property type="entry name" value="CAMPKINASE"/>
</dbReference>
<evidence type="ECO:0000256" key="2">
    <source>
        <dbReference type="ARBA" id="ARBA00023125"/>
    </source>
</evidence>
<evidence type="ECO:0000259" key="4">
    <source>
        <dbReference type="PROSITE" id="PS50042"/>
    </source>
</evidence>
<sequence length="236" mass="25576">MVDWRAVPGDPLRGIALFAGLDQRIRRRLAASAETRAYREGQIIFAEGDPGDALLVVKRGAVAVFRSGPSGDRAVLTLVRAPGVLGELSLLDGAPRSASVEAVGATEVLALPRTAFLDLVHSDHRLLEEVFRALGEMVRRLTEQKTDHIFLDLPGRVAKTLVRLLSPTEDELEPMHLSQGRVAELVGGSRQSVNQVIRTFAHRGWLRTEGRAIVLTDLAALRHRAGLPTQPPDSGG</sequence>
<dbReference type="GO" id="GO:0005829">
    <property type="term" value="C:cytosol"/>
    <property type="evidence" value="ECO:0007669"/>
    <property type="project" value="TreeGrafter"/>
</dbReference>
<dbReference type="InterPro" id="IPR000595">
    <property type="entry name" value="cNMP-bd_dom"/>
</dbReference>
<accession>A0A8J3IXM2</accession>
<dbReference type="GO" id="GO:0003700">
    <property type="term" value="F:DNA-binding transcription factor activity"/>
    <property type="evidence" value="ECO:0007669"/>
    <property type="project" value="TreeGrafter"/>
</dbReference>
<evidence type="ECO:0000256" key="3">
    <source>
        <dbReference type="ARBA" id="ARBA00023163"/>
    </source>
</evidence>
<evidence type="ECO:0000256" key="1">
    <source>
        <dbReference type="ARBA" id="ARBA00023015"/>
    </source>
</evidence>
<evidence type="ECO:0000313" key="6">
    <source>
        <dbReference type="EMBL" id="GID10590.1"/>
    </source>
</evidence>
<name>A0A8J3IXM2_9ACTN</name>
<protein>
    <submittedName>
        <fullName evidence="6">CRP-like cAMP-activated global transcriptional regulator</fullName>
    </submittedName>
</protein>
<dbReference type="SMART" id="SM00419">
    <property type="entry name" value="HTH_CRP"/>
    <property type="match status" value="1"/>
</dbReference>
<dbReference type="EMBL" id="BOMB01000008">
    <property type="protein sequence ID" value="GID10590.1"/>
    <property type="molecule type" value="Genomic_DNA"/>
</dbReference>
<evidence type="ECO:0000313" key="7">
    <source>
        <dbReference type="Proteomes" id="UP000612808"/>
    </source>
</evidence>
<dbReference type="SUPFAM" id="SSF51206">
    <property type="entry name" value="cAMP-binding domain-like"/>
    <property type="match status" value="1"/>
</dbReference>
<dbReference type="Gene3D" id="2.60.120.10">
    <property type="entry name" value="Jelly Rolls"/>
    <property type="match status" value="1"/>
</dbReference>
<reference evidence="6" key="1">
    <citation type="submission" date="2021-01" db="EMBL/GenBank/DDBJ databases">
        <title>Whole genome shotgun sequence of Actinocatenispora rupis NBRC 107355.</title>
        <authorList>
            <person name="Komaki H."/>
            <person name="Tamura T."/>
        </authorList>
    </citation>
    <scope>NUCLEOTIDE SEQUENCE</scope>
    <source>
        <strain evidence="6">NBRC 107355</strain>
    </source>
</reference>
<dbReference type="InterPro" id="IPR012318">
    <property type="entry name" value="HTH_CRP"/>
</dbReference>
<keyword evidence="7" id="KW-1185">Reference proteome</keyword>
<dbReference type="SUPFAM" id="SSF46785">
    <property type="entry name" value="Winged helix' DNA-binding domain"/>
    <property type="match status" value="1"/>
</dbReference>
<feature type="domain" description="Cyclic nucleotide-binding" evidence="4">
    <location>
        <begin position="17"/>
        <end position="120"/>
    </location>
</feature>
<dbReference type="InterPro" id="IPR018490">
    <property type="entry name" value="cNMP-bd_dom_sf"/>
</dbReference>
<dbReference type="InterPro" id="IPR036388">
    <property type="entry name" value="WH-like_DNA-bd_sf"/>
</dbReference>
<organism evidence="6 7">
    <name type="scientific">Actinocatenispora rupis</name>
    <dbReference type="NCBI Taxonomy" id="519421"/>
    <lineage>
        <taxon>Bacteria</taxon>
        <taxon>Bacillati</taxon>
        <taxon>Actinomycetota</taxon>
        <taxon>Actinomycetes</taxon>
        <taxon>Micromonosporales</taxon>
        <taxon>Micromonosporaceae</taxon>
        <taxon>Actinocatenispora</taxon>
    </lineage>
</organism>
<keyword evidence="2" id="KW-0238">DNA-binding</keyword>
<proteinExistence type="predicted"/>
<dbReference type="PANTHER" id="PTHR24567:SF74">
    <property type="entry name" value="HTH-TYPE TRANSCRIPTIONAL REGULATOR ARCR"/>
    <property type="match status" value="1"/>
</dbReference>
<dbReference type="PROSITE" id="PS00889">
    <property type="entry name" value="CNMP_BINDING_2"/>
    <property type="match status" value="1"/>
</dbReference>
<dbReference type="Proteomes" id="UP000612808">
    <property type="component" value="Unassembled WGS sequence"/>
</dbReference>
<dbReference type="AlphaFoldDB" id="A0A8J3IXM2"/>
<keyword evidence="1" id="KW-0805">Transcription regulation</keyword>
<dbReference type="InterPro" id="IPR014710">
    <property type="entry name" value="RmlC-like_jellyroll"/>
</dbReference>
<dbReference type="CDD" id="cd00038">
    <property type="entry name" value="CAP_ED"/>
    <property type="match status" value="1"/>
</dbReference>
<comment type="caution">
    <text evidence="6">The sequence shown here is derived from an EMBL/GenBank/DDBJ whole genome shotgun (WGS) entry which is preliminary data.</text>
</comment>
<dbReference type="GO" id="GO:0003677">
    <property type="term" value="F:DNA binding"/>
    <property type="evidence" value="ECO:0007669"/>
    <property type="project" value="UniProtKB-KW"/>
</dbReference>
<dbReference type="Gene3D" id="1.10.10.10">
    <property type="entry name" value="Winged helix-like DNA-binding domain superfamily/Winged helix DNA-binding domain"/>
    <property type="match status" value="1"/>
</dbReference>
<feature type="domain" description="HTH crp-type" evidence="5">
    <location>
        <begin position="151"/>
        <end position="219"/>
    </location>
</feature>
<dbReference type="PANTHER" id="PTHR24567">
    <property type="entry name" value="CRP FAMILY TRANSCRIPTIONAL REGULATORY PROTEIN"/>
    <property type="match status" value="1"/>
</dbReference>
<gene>
    <name evidence="6" type="primary">glxR</name>
    <name evidence="6" type="ORF">Aru02nite_14790</name>
</gene>
<dbReference type="PROSITE" id="PS50042">
    <property type="entry name" value="CNMP_BINDING_3"/>
    <property type="match status" value="1"/>
</dbReference>